<protein>
    <submittedName>
        <fullName evidence="1">Uncharacterized protein</fullName>
    </submittedName>
</protein>
<dbReference type="EMBL" id="LCJR01000003">
    <property type="protein sequence ID" value="KKT82651.1"/>
    <property type="molecule type" value="Genomic_DNA"/>
</dbReference>
<accession>A0A0G1KFZ6</accession>
<dbReference type="Proteomes" id="UP000034032">
    <property type="component" value="Unassembled WGS sequence"/>
</dbReference>
<comment type="caution">
    <text evidence="1">The sequence shown here is derived from an EMBL/GenBank/DDBJ whole genome shotgun (WGS) entry which is preliminary data.</text>
</comment>
<name>A0A0G1KFZ6_9BACT</name>
<reference evidence="1 2" key="1">
    <citation type="journal article" date="2015" name="Nature">
        <title>rRNA introns, odd ribosomes, and small enigmatic genomes across a large radiation of phyla.</title>
        <authorList>
            <person name="Brown C.T."/>
            <person name="Hug L.A."/>
            <person name="Thomas B.C."/>
            <person name="Sharon I."/>
            <person name="Castelle C.J."/>
            <person name="Singh A."/>
            <person name="Wilkins M.J."/>
            <person name="Williams K.H."/>
            <person name="Banfield J.F."/>
        </authorList>
    </citation>
    <scope>NUCLEOTIDE SEQUENCE [LARGE SCALE GENOMIC DNA]</scope>
</reference>
<organism evidence="1 2">
    <name type="scientific">Candidatus Yanofskybacteria bacterium GW2011_GWA2_44_9</name>
    <dbReference type="NCBI Taxonomy" id="1619025"/>
    <lineage>
        <taxon>Bacteria</taxon>
        <taxon>Candidatus Yanofskyibacteriota</taxon>
    </lineage>
</organism>
<evidence type="ECO:0000313" key="1">
    <source>
        <dbReference type="EMBL" id="KKT82651.1"/>
    </source>
</evidence>
<dbReference type="AlphaFoldDB" id="A0A0G1KFZ6"/>
<gene>
    <name evidence="1" type="ORF">UW79_C0003G0032</name>
</gene>
<evidence type="ECO:0000313" key="2">
    <source>
        <dbReference type="Proteomes" id="UP000034032"/>
    </source>
</evidence>
<proteinExistence type="predicted"/>
<sequence length="399" mass="45815">MTELKEPQTKNPESTKHFSAVDGVISENMTIKDKEEIRDFFIERFEKQDIEDIKGGEIELSPEQASLVDKANRTTNEFLTRIGVDPKIDIGPKNIHVLNEETFDMLVKKSNIDPWASVNPKRCAAFAHTPNQGIFIREKKAQDDIAFLHLVIHEMLHFKGYITLQPAVVGNEELLTERRMGLRMRQIERVKKTKPDGSAEKFNQPGQLYFSGLDEAIIEKSALHIVRNYDLISKPELRDELEKSELLRKAMMARLEYNFKERGDKMSDEATNELTKIYFHLDLQSVILPEAGRLWDEYEKSGRDPSFLENAISFYCDYQGERHLSGYVEEKFKLDNLTVKIYSKNPGRFSSLQEVAVIFAQAVFTGKVLPLARLIDETFGKGSFRRLGEGKDITAEEDT</sequence>